<dbReference type="InterPro" id="IPR011990">
    <property type="entry name" value="TPR-like_helical_dom_sf"/>
</dbReference>
<dbReference type="InterPro" id="IPR036885">
    <property type="entry name" value="SWIB_MDM2_dom_sf"/>
</dbReference>
<dbReference type="GO" id="GO:0005789">
    <property type="term" value="C:endoplasmic reticulum membrane"/>
    <property type="evidence" value="ECO:0007669"/>
    <property type="project" value="TreeGrafter"/>
</dbReference>
<organism evidence="5 6">
    <name type="scientific">Psilocybe cf. subviscida</name>
    <dbReference type="NCBI Taxonomy" id="2480587"/>
    <lineage>
        <taxon>Eukaryota</taxon>
        <taxon>Fungi</taxon>
        <taxon>Dikarya</taxon>
        <taxon>Basidiomycota</taxon>
        <taxon>Agaricomycotina</taxon>
        <taxon>Agaricomycetes</taxon>
        <taxon>Agaricomycetidae</taxon>
        <taxon>Agaricales</taxon>
        <taxon>Agaricineae</taxon>
        <taxon>Strophariaceae</taxon>
        <taxon>Psilocybe</taxon>
    </lineage>
</organism>
<protein>
    <recommendedName>
        <fullName evidence="4">DM2 domain-containing protein</fullName>
    </recommendedName>
</protein>
<dbReference type="OrthoDB" id="27934at2759"/>
<feature type="region of interest" description="Disordered" evidence="2">
    <location>
        <begin position="904"/>
        <end position="938"/>
    </location>
</feature>
<dbReference type="PANTHER" id="PTHR11102:SF147">
    <property type="entry name" value="SEL1L ADAPTOR SUBUNIT OF ERAD E3 UBIQUITIN LIGASE"/>
    <property type="match status" value="1"/>
</dbReference>
<dbReference type="SUPFAM" id="SSF47592">
    <property type="entry name" value="SWIB/MDM2 domain"/>
    <property type="match status" value="1"/>
</dbReference>
<dbReference type="Gene3D" id="1.10.245.10">
    <property type="entry name" value="SWIB/MDM2 domain"/>
    <property type="match status" value="1"/>
</dbReference>
<dbReference type="AlphaFoldDB" id="A0A8H5BEP5"/>
<keyword evidence="3" id="KW-0732">Signal</keyword>
<evidence type="ECO:0000313" key="6">
    <source>
        <dbReference type="Proteomes" id="UP000567179"/>
    </source>
</evidence>
<feature type="region of interest" description="Disordered" evidence="2">
    <location>
        <begin position="821"/>
        <end position="866"/>
    </location>
</feature>
<feature type="region of interest" description="Disordered" evidence="2">
    <location>
        <begin position="768"/>
        <end position="797"/>
    </location>
</feature>
<dbReference type="EMBL" id="JAACJJ010000028">
    <property type="protein sequence ID" value="KAF5320812.1"/>
    <property type="molecule type" value="Genomic_DNA"/>
</dbReference>
<evidence type="ECO:0000256" key="1">
    <source>
        <dbReference type="ARBA" id="ARBA00038101"/>
    </source>
</evidence>
<reference evidence="5 6" key="1">
    <citation type="journal article" date="2020" name="ISME J.">
        <title>Uncovering the hidden diversity of litter-decomposition mechanisms in mushroom-forming fungi.</title>
        <authorList>
            <person name="Floudas D."/>
            <person name="Bentzer J."/>
            <person name="Ahren D."/>
            <person name="Johansson T."/>
            <person name="Persson P."/>
            <person name="Tunlid A."/>
        </authorList>
    </citation>
    <scope>NUCLEOTIDE SEQUENCE [LARGE SCALE GENOMIC DNA]</scope>
    <source>
        <strain evidence="5 6">CBS 101986</strain>
    </source>
</reference>
<dbReference type="InterPro" id="IPR003121">
    <property type="entry name" value="SWIB_MDM2_domain"/>
</dbReference>
<feature type="compositionally biased region" description="Basic and acidic residues" evidence="2">
    <location>
        <begin position="776"/>
        <end position="797"/>
    </location>
</feature>
<name>A0A8H5BEP5_9AGAR</name>
<dbReference type="InterPro" id="IPR050767">
    <property type="entry name" value="Sel1_AlgK"/>
</dbReference>
<comment type="similarity">
    <text evidence="1">Belongs to the sel-1 family.</text>
</comment>
<evidence type="ECO:0000259" key="4">
    <source>
        <dbReference type="PROSITE" id="PS51925"/>
    </source>
</evidence>
<dbReference type="InterPro" id="IPR006597">
    <property type="entry name" value="Sel1-like"/>
</dbReference>
<dbReference type="SMART" id="SM00151">
    <property type="entry name" value="SWIB"/>
    <property type="match status" value="1"/>
</dbReference>
<dbReference type="GO" id="GO:0036503">
    <property type="term" value="P:ERAD pathway"/>
    <property type="evidence" value="ECO:0007669"/>
    <property type="project" value="TreeGrafter"/>
</dbReference>
<feature type="signal peptide" evidence="3">
    <location>
        <begin position="1"/>
        <end position="33"/>
    </location>
</feature>
<dbReference type="CDD" id="cd10567">
    <property type="entry name" value="SWIB-MDM2_like"/>
    <property type="match status" value="1"/>
</dbReference>
<evidence type="ECO:0000313" key="5">
    <source>
        <dbReference type="EMBL" id="KAF5320812.1"/>
    </source>
</evidence>
<feature type="compositionally biased region" description="Acidic residues" evidence="2">
    <location>
        <begin position="1085"/>
        <end position="1098"/>
    </location>
</feature>
<feature type="compositionally biased region" description="Acidic residues" evidence="2">
    <location>
        <begin position="1064"/>
        <end position="1073"/>
    </location>
</feature>
<feature type="compositionally biased region" description="Low complexity" evidence="2">
    <location>
        <begin position="912"/>
        <end position="927"/>
    </location>
</feature>
<feature type="compositionally biased region" description="Basic and acidic residues" evidence="2">
    <location>
        <begin position="1111"/>
        <end position="1125"/>
    </location>
</feature>
<feature type="chain" id="PRO_5034921364" description="DM2 domain-containing protein" evidence="3">
    <location>
        <begin position="34"/>
        <end position="1267"/>
    </location>
</feature>
<sequence length="1267" mass="140119">MAHKMKLKSKLGARKATWLAFGLVALAASISSAQDTAEGTYALSDVTTTALSTPTVEVTTTITSLPTTMSWIRQQKGQGPIGTVVRIILRLHSSVSRFSSLLSAETLGLGTKKKDEEGSRKAIKVIDLLQHSAELGNMDALFILAQVSLVRNHLCEIYQEIDDLHQFPPTLHFVMEPRLAYDSFSTHASRTGNATSQAYLAFFHSTGYKGVVPVNQAKAQLYWTFSANGGDKGAQMALAYRYWSGIGTPESCESALAWYGSAAEQSATKFSNGPPGGRTLPQTATRLSDLAGGVFGPGASVASTGLNVHRPAIKAGVSRAAGETWEDILEYYLFNAERGETEFAYRLGKIFYQGSIYASHGGIASGSEGVGAIPRNFKQARRYFQLIARQVWPHEPPSMIQTKDDAKPGVGYAAASAGYIGRMYLRGEGVKVDYALAKAWFERGADNGDRESINALGIMYRDGLGVKEDPNKALSYLNHAAGQELAEAQVNVGKYHYYRGELALASTYFETAVRTGSPFEAYYYLGEIHSGAMSNPATPKHLIPSSCSMAVTFYKHVAERGVWEDDLLRDAEIAWMSGTDQGKEVAMLRWWIAAERGYEIAQNNLAYVLDQDKSVLRLTRFSPMATSADSARLALTQWIRAADQRNIDALVKVADYYYHGLGVVEESEQTRLEKAARYYQSAADTQVSALAMWNLGWMYENGIGVPQDFHLAKRHYDAALDTNTEAYLPVIMSLMKLYARSAWHTMTGGTGGLNLWGPDEAELEKAAKAPAGNQIDENKQNSVNDERPHEREEEREYYYEEDGPWYFGKAKEEFNRRRDNQALQGRRAEEEDPIQWARDRRDAERERERERDTDFGPDDFYDGPGRLREDAEVDELGETILLVALCLVISGLLYIRTRMVERMRRDQREQGGDQPQGAPQNGGNPNGVFPPPGDPARNEWAILRTKDTPAVREVSNEEIKFTLTLRGFVQYCLLNGNNCATLQPTRHVYPTATIPMSFDFTTLEPRILEILSAPGTDLSTISAKRVRRQLLDQDPTLTAELFKEHRDEVDAVIASVFEQVSGSQEDEAEDGPVEDTKSRKRKQEEDSEAPMGDEDEEESKPAPKKSKKAKNGREMSDAELARKLSSEINGRATRTGAKGKAGAGSAKKGARAKKSAATVDSDDDSDSVKAPKKKRAPRKPTEGGAKGGFGKEYALSEPLSAVLNVDKLSRPQVVKQLWAYIKGNDLQNPSNKREILCDGSLRAVFGVEKVDMFKMNKILGEHLHEIE</sequence>
<evidence type="ECO:0000256" key="3">
    <source>
        <dbReference type="SAM" id="SignalP"/>
    </source>
</evidence>
<evidence type="ECO:0000256" key="2">
    <source>
        <dbReference type="SAM" id="MobiDB-lite"/>
    </source>
</evidence>
<feature type="compositionally biased region" description="Basic and acidic residues" evidence="2">
    <location>
        <begin position="837"/>
        <end position="854"/>
    </location>
</feature>
<feature type="region of interest" description="Disordered" evidence="2">
    <location>
        <begin position="1058"/>
        <end position="1190"/>
    </location>
</feature>
<dbReference type="SMART" id="SM00671">
    <property type="entry name" value="SEL1"/>
    <property type="match status" value="9"/>
</dbReference>
<dbReference type="InterPro" id="IPR019835">
    <property type="entry name" value="SWIB_domain"/>
</dbReference>
<feature type="domain" description="DM2" evidence="4">
    <location>
        <begin position="1188"/>
        <end position="1265"/>
    </location>
</feature>
<feature type="compositionally biased region" description="Low complexity" evidence="2">
    <location>
        <begin position="1130"/>
        <end position="1147"/>
    </location>
</feature>
<accession>A0A8H5BEP5</accession>
<dbReference type="Proteomes" id="UP000567179">
    <property type="component" value="Unassembled WGS sequence"/>
</dbReference>
<dbReference type="PROSITE" id="PS51925">
    <property type="entry name" value="SWIB_MDM2"/>
    <property type="match status" value="1"/>
</dbReference>
<proteinExistence type="inferred from homology"/>
<keyword evidence="6" id="KW-1185">Reference proteome</keyword>
<dbReference type="Pfam" id="PF08238">
    <property type="entry name" value="Sel1"/>
    <property type="match status" value="8"/>
</dbReference>
<comment type="caution">
    <text evidence="5">The sequence shown here is derived from an EMBL/GenBank/DDBJ whole genome shotgun (WGS) entry which is preliminary data.</text>
</comment>
<gene>
    <name evidence="5" type="ORF">D9619_001966</name>
</gene>
<dbReference type="PANTHER" id="PTHR11102">
    <property type="entry name" value="SEL-1-LIKE PROTEIN"/>
    <property type="match status" value="1"/>
</dbReference>
<dbReference type="Gene3D" id="1.25.40.10">
    <property type="entry name" value="Tetratricopeptide repeat domain"/>
    <property type="match status" value="2"/>
</dbReference>
<dbReference type="SUPFAM" id="SSF81901">
    <property type="entry name" value="HCP-like"/>
    <property type="match status" value="3"/>
</dbReference>
<dbReference type="Pfam" id="PF02201">
    <property type="entry name" value="SWIB"/>
    <property type="match status" value="1"/>
</dbReference>